<dbReference type="VEuPathDB" id="FungiDB:MPH_11817"/>
<protein>
    <submittedName>
        <fullName evidence="4">Metallo-dependent phosphatase</fullName>
    </submittedName>
</protein>
<sequence>MAAPSSNDLEPYEVAGDDKLPAHHPRRGDSRNWQQHRPLIENVTNEWRKTNQDLDPDDDDFYYSDKQNWYTPAIITFIAAQRIPRRIQRAILTAVVSIILLFFSWRWFLGPYWAEQTNLNDALTGPQKYGFYGANARPAFTDMVQVKTLDPSLLPTSSADRQRLVVVGDVHGCKSELVELLNKIDFRPAADHLILTGDIIAKGPDSPGVVDFARDVRASCVRGNHEDRILLTRKAMRVAEQDMGDNKHLGEDEGRNAGSNKDKELAKKFNAKQIEWLEQCPVILKVGQIKGMGEVVVAHGGLIPGVDLDRHDPFQVMNMRTIDLDTKVPSAGRHGTPWYKYWNYYMKHIPEEKRSTVIYGHDAKTGLKIKKCSKGLDSNCVKGGKLTALVIEADPKGGPAKQSLVHVNCGGYVADEDKK</sequence>
<proteinExistence type="predicted"/>
<evidence type="ECO:0000313" key="4">
    <source>
        <dbReference type="EMBL" id="EKG11074.1"/>
    </source>
</evidence>
<dbReference type="Gene3D" id="3.60.21.10">
    <property type="match status" value="1"/>
</dbReference>
<accession>K2RLQ7</accession>
<dbReference type="STRING" id="1126212.K2RLQ7"/>
<dbReference type="Pfam" id="PF00149">
    <property type="entry name" value="Metallophos"/>
    <property type="match status" value="1"/>
</dbReference>
<organism evidence="4 5">
    <name type="scientific">Macrophomina phaseolina (strain MS6)</name>
    <name type="common">Charcoal rot fungus</name>
    <dbReference type="NCBI Taxonomy" id="1126212"/>
    <lineage>
        <taxon>Eukaryota</taxon>
        <taxon>Fungi</taxon>
        <taxon>Dikarya</taxon>
        <taxon>Ascomycota</taxon>
        <taxon>Pezizomycotina</taxon>
        <taxon>Dothideomycetes</taxon>
        <taxon>Dothideomycetes incertae sedis</taxon>
        <taxon>Botryosphaeriales</taxon>
        <taxon>Botryosphaeriaceae</taxon>
        <taxon>Macrophomina</taxon>
    </lineage>
</organism>
<dbReference type="FunCoup" id="K2RLQ7">
    <property type="interactions" value="29"/>
</dbReference>
<keyword evidence="2" id="KW-1133">Transmembrane helix</keyword>
<dbReference type="InParanoid" id="K2RLQ7"/>
<dbReference type="OrthoDB" id="10267127at2759"/>
<dbReference type="SUPFAM" id="SSF56300">
    <property type="entry name" value="Metallo-dependent phosphatases"/>
    <property type="match status" value="1"/>
</dbReference>
<dbReference type="CDD" id="cd00144">
    <property type="entry name" value="MPP_PPP_family"/>
    <property type="match status" value="1"/>
</dbReference>
<name>K2RLQ7_MACPH</name>
<evidence type="ECO:0000256" key="1">
    <source>
        <dbReference type="SAM" id="MobiDB-lite"/>
    </source>
</evidence>
<dbReference type="Proteomes" id="UP000007129">
    <property type="component" value="Unassembled WGS sequence"/>
</dbReference>
<evidence type="ECO:0000313" key="5">
    <source>
        <dbReference type="Proteomes" id="UP000007129"/>
    </source>
</evidence>
<dbReference type="eggNOG" id="KOG0371">
    <property type="taxonomic scope" value="Eukaryota"/>
</dbReference>
<feature type="region of interest" description="Disordered" evidence="1">
    <location>
        <begin position="1"/>
        <end position="35"/>
    </location>
</feature>
<dbReference type="InterPro" id="IPR004843">
    <property type="entry name" value="Calcineurin-like_PHP"/>
</dbReference>
<keyword evidence="2" id="KW-0472">Membrane</keyword>
<dbReference type="GO" id="GO:0000298">
    <property type="term" value="F:endopolyphosphatase activity"/>
    <property type="evidence" value="ECO:0007669"/>
    <property type="project" value="TreeGrafter"/>
</dbReference>
<dbReference type="PANTHER" id="PTHR42850">
    <property type="entry name" value="METALLOPHOSPHOESTERASE"/>
    <property type="match status" value="1"/>
</dbReference>
<dbReference type="InterPro" id="IPR050126">
    <property type="entry name" value="Ap4A_hydrolase"/>
</dbReference>
<dbReference type="AlphaFoldDB" id="K2RLQ7"/>
<dbReference type="GO" id="GO:0006798">
    <property type="term" value="P:polyphosphate catabolic process"/>
    <property type="evidence" value="ECO:0007669"/>
    <property type="project" value="TreeGrafter"/>
</dbReference>
<evidence type="ECO:0000259" key="3">
    <source>
        <dbReference type="Pfam" id="PF00149"/>
    </source>
</evidence>
<dbReference type="GO" id="GO:0016791">
    <property type="term" value="F:phosphatase activity"/>
    <property type="evidence" value="ECO:0007669"/>
    <property type="project" value="TreeGrafter"/>
</dbReference>
<dbReference type="HOGENOM" id="CLU_023125_0_0_1"/>
<comment type="caution">
    <text evidence="4">The sequence shown here is derived from an EMBL/GenBank/DDBJ whole genome shotgun (WGS) entry which is preliminary data.</text>
</comment>
<feature type="domain" description="Calcineurin-like phosphoesterase" evidence="3">
    <location>
        <begin position="163"/>
        <end position="362"/>
    </location>
</feature>
<dbReference type="GO" id="GO:0005737">
    <property type="term" value="C:cytoplasm"/>
    <property type="evidence" value="ECO:0007669"/>
    <property type="project" value="TreeGrafter"/>
</dbReference>
<dbReference type="EMBL" id="AHHD01000499">
    <property type="protein sequence ID" value="EKG11074.1"/>
    <property type="molecule type" value="Genomic_DNA"/>
</dbReference>
<reference evidence="4 5" key="1">
    <citation type="journal article" date="2012" name="BMC Genomics">
        <title>Tools to kill: Genome of one of the most destructive plant pathogenic fungi Macrophomina phaseolina.</title>
        <authorList>
            <person name="Islam M.S."/>
            <person name="Haque M.S."/>
            <person name="Islam M.M."/>
            <person name="Emdad E.M."/>
            <person name="Halim A."/>
            <person name="Hossen Q.M.M."/>
            <person name="Hossain M.Z."/>
            <person name="Ahmed B."/>
            <person name="Rahim S."/>
            <person name="Rahman M.S."/>
            <person name="Alam M.M."/>
            <person name="Hou S."/>
            <person name="Wan X."/>
            <person name="Saito J.A."/>
            <person name="Alam M."/>
        </authorList>
    </citation>
    <scope>NUCLEOTIDE SEQUENCE [LARGE SCALE GENOMIC DNA]</scope>
    <source>
        <strain evidence="4 5">MS6</strain>
    </source>
</reference>
<feature type="transmembrane region" description="Helical" evidence="2">
    <location>
        <begin position="90"/>
        <end position="108"/>
    </location>
</feature>
<dbReference type="PANTHER" id="PTHR42850:SF4">
    <property type="entry name" value="ZINC-DEPENDENT ENDOPOLYPHOSPHATASE"/>
    <property type="match status" value="1"/>
</dbReference>
<gene>
    <name evidence="4" type="ORF">MPH_11817</name>
</gene>
<keyword evidence="2" id="KW-0812">Transmembrane</keyword>
<dbReference type="InterPro" id="IPR029052">
    <property type="entry name" value="Metallo-depent_PP-like"/>
</dbReference>
<evidence type="ECO:0000256" key="2">
    <source>
        <dbReference type="SAM" id="Phobius"/>
    </source>
</evidence>